<dbReference type="KEGG" id="gsn:YC6258_00245"/>
<dbReference type="Pfam" id="PF02481">
    <property type="entry name" value="DNA_processg_A"/>
    <property type="match status" value="1"/>
</dbReference>
<sequence>MKSQSLVLNDFFTQAVSPLKEMAAYEALWDQDKATFKSIADRIKSCPGSMPSTFVPDSEIQKYSNALKDIISQYNVNSFGIRIKGANEYPERLCDARHPVEVLYYQGFWNLVETPCVAVVGSRKVSKEGIARTRKMVRNLVADGYTIVSGLAEGVDRAAHEAAIEYGGQTIAVIGTPISHYYPKENKDLQDLIRTKYLLISQVPFKRYIERDYRHNRTFFPERNVTMSALCLGTIIVEASDTSGTLYQARAALAQGRKLFILDSCFKNKNISWPEKYLKKGVIRVRDYEDVRQGLASNV</sequence>
<keyword evidence="4" id="KW-1185">Reference proteome</keyword>
<accession>A0A0C5VCU1</accession>
<comment type="similarity">
    <text evidence="1">Belongs to the DprA/Smf family.</text>
</comment>
<evidence type="ECO:0000313" key="3">
    <source>
        <dbReference type="EMBL" id="AJQ92297.1"/>
    </source>
</evidence>
<dbReference type="GO" id="GO:0009294">
    <property type="term" value="P:DNA-mediated transformation"/>
    <property type="evidence" value="ECO:0007669"/>
    <property type="project" value="InterPro"/>
</dbReference>
<dbReference type="OrthoDB" id="9785707at2"/>
<evidence type="ECO:0000313" key="4">
    <source>
        <dbReference type="Proteomes" id="UP000032266"/>
    </source>
</evidence>
<protein>
    <submittedName>
        <fullName evidence="3">Putative Rossmann fold nucleotide-binding protein involved in DNA uptake</fullName>
    </submittedName>
</protein>
<dbReference type="PATRIC" id="fig|1445510.3.peg.238"/>
<dbReference type="AlphaFoldDB" id="A0A0C5VCU1"/>
<dbReference type="InterPro" id="IPR057666">
    <property type="entry name" value="DrpA_SLOG"/>
</dbReference>
<dbReference type="RefSeq" id="WP_044615400.1">
    <property type="nucleotide sequence ID" value="NZ_CP007142.1"/>
</dbReference>
<evidence type="ECO:0000259" key="2">
    <source>
        <dbReference type="Pfam" id="PF02481"/>
    </source>
</evidence>
<dbReference type="Proteomes" id="UP000032266">
    <property type="component" value="Chromosome"/>
</dbReference>
<dbReference type="PANTHER" id="PTHR43022:SF1">
    <property type="entry name" value="PROTEIN SMF"/>
    <property type="match status" value="1"/>
</dbReference>
<name>A0A0C5VCU1_9GAMM</name>
<dbReference type="SUPFAM" id="SSF102405">
    <property type="entry name" value="MCP/YpsA-like"/>
    <property type="match status" value="1"/>
</dbReference>
<evidence type="ECO:0000256" key="1">
    <source>
        <dbReference type="ARBA" id="ARBA00006525"/>
    </source>
</evidence>
<dbReference type="HOGENOM" id="CLU_029601_3_0_6"/>
<dbReference type="InterPro" id="IPR003488">
    <property type="entry name" value="DprA"/>
</dbReference>
<proteinExistence type="inferred from homology"/>
<organism evidence="3 4">
    <name type="scientific">Gynuella sunshinyii YC6258</name>
    <dbReference type="NCBI Taxonomy" id="1445510"/>
    <lineage>
        <taxon>Bacteria</taxon>
        <taxon>Pseudomonadati</taxon>
        <taxon>Pseudomonadota</taxon>
        <taxon>Gammaproteobacteria</taxon>
        <taxon>Oceanospirillales</taxon>
        <taxon>Saccharospirillaceae</taxon>
        <taxon>Gynuella</taxon>
    </lineage>
</organism>
<gene>
    <name evidence="3" type="ORF">YC6258_00245</name>
</gene>
<dbReference type="Gene3D" id="3.40.50.450">
    <property type="match status" value="1"/>
</dbReference>
<dbReference type="EMBL" id="CP007142">
    <property type="protein sequence ID" value="AJQ92297.1"/>
    <property type="molecule type" value="Genomic_DNA"/>
</dbReference>
<dbReference type="PANTHER" id="PTHR43022">
    <property type="entry name" value="PROTEIN SMF"/>
    <property type="match status" value="1"/>
</dbReference>
<feature type="domain" description="Smf/DprA SLOG" evidence="2">
    <location>
        <begin position="84"/>
        <end position="293"/>
    </location>
</feature>
<dbReference type="STRING" id="1445510.YC6258_00245"/>
<reference evidence="3 4" key="1">
    <citation type="submission" date="2014-01" db="EMBL/GenBank/DDBJ databases">
        <title>Full genme sequencing of cellulolytic bacterium Gynuella sunshinyii YC6258T gen. nov., sp. nov.</title>
        <authorList>
            <person name="Khan H."/>
            <person name="Chung E.J."/>
            <person name="Chung Y.R."/>
        </authorList>
    </citation>
    <scope>NUCLEOTIDE SEQUENCE [LARGE SCALE GENOMIC DNA]</scope>
    <source>
        <strain evidence="3 4">YC6258</strain>
    </source>
</reference>